<evidence type="ECO:0000259" key="2">
    <source>
        <dbReference type="Pfam" id="PF00156"/>
    </source>
</evidence>
<dbReference type="InterPro" id="IPR029057">
    <property type="entry name" value="PRTase-like"/>
</dbReference>
<keyword evidence="4" id="KW-1185">Reference proteome</keyword>
<comment type="caution">
    <text evidence="3">The sequence shown here is derived from an EMBL/GenBank/DDBJ whole genome shotgun (WGS) entry which is preliminary data.</text>
</comment>
<gene>
    <name evidence="3" type="ORF">GR183_01560</name>
</gene>
<proteinExistence type="inferred from homology"/>
<evidence type="ECO:0000256" key="1">
    <source>
        <dbReference type="ARBA" id="ARBA00008007"/>
    </source>
</evidence>
<dbReference type="RefSeq" id="WP_160773822.1">
    <property type="nucleotide sequence ID" value="NZ_WUMV01000001.1"/>
</dbReference>
<dbReference type="Pfam" id="PF00156">
    <property type="entry name" value="Pribosyltran"/>
    <property type="match status" value="1"/>
</dbReference>
<dbReference type="CDD" id="cd06223">
    <property type="entry name" value="PRTases_typeI"/>
    <property type="match status" value="1"/>
</dbReference>
<dbReference type="Gene3D" id="3.40.50.2020">
    <property type="match status" value="1"/>
</dbReference>
<evidence type="ECO:0000313" key="4">
    <source>
        <dbReference type="Proteomes" id="UP000433101"/>
    </source>
</evidence>
<comment type="similarity">
    <text evidence="1">Belongs to the ComF/GntX family.</text>
</comment>
<dbReference type="InterPro" id="IPR000836">
    <property type="entry name" value="PRTase_dom"/>
</dbReference>
<organism evidence="3 4">
    <name type="scientific">Stappia sediminis</name>
    <dbReference type="NCBI Taxonomy" id="2692190"/>
    <lineage>
        <taxon>Bacteria</taxon>
        <taxon>Pseudomonadati</taxon>
        <taxon>Pseudomonadota</taxon>
        <taxon>Alphaproteobacteria</taxon>
        <taxon>Hyphomicrobiales</taxon>
        <taxon>Stappiaceae</taxon>
        <taxon>Stappia</taxon>
    </lineage>
</organism>
<dbReference type="AlphaFoldDB" id="A0A7X3LR54"/>
<evidence type="ECO:0000313" key="3">
    <source>
        <dbReference type="EMBL" id="MXN63577.1"/>
    </source>
</evidence>
<accession>A0A7X3LR54</accession>
<feature type="domain" description="Phosphoribosyltransferase" evidence="2">
    <location>
        <begin position="163"/>
        <end position="208"/>
    </location>
</feature>
<dbReference type="EMBL" id="WUMV01000001">
    <property type="protein sequence ID" value="MXN63577.1"/>
    <property type="molecule type" value="Genomic_DNA"/>
</dbReference>
<dbReference type="PANTHER" id="PTHR47505">
    <property type="entry name" value="DNA UTILIZATION PROTEIN YHGH"/>
    <property type="match status" value="1"/>
</dbReference>
<sequence>MPTEASGRVPADFLRPALTVHYLCAYYSQFAHLKVAPRTPELWAAFHFCRAVKHRKINGYCEFPLNSGTVRIDASNVALARKLFGVAILKVYEKHRCAEPLLVPVPSRDSVRKANFRTLDMLKGSLTLEMRDLIASALRFHSDLPPVSGTGARERNAIFDALKIAAEVGGRNVILVDDIVTSGNTLLAASDAIEAAGGKVVCAVACGRTVKNRIRAFKLRSFELVRKRQPEEPSPVQA</sequence>
<name>A0A7X3LR54_9HYPH</name>
<protein>
    <recommendedName>
        <fullName evidence="2">Phosphoribosyltransferase domain-containing protein</fullName>
    </recommendedName>
</protein>
<dbReference type="InterPro" id="IPR051910">
    <property type="entry name" value="ComF/GntX_DNA_util-trans"/>
</dbReference>
<dbReference type="SUPFAM" id="SSF53271">
    <property type="entry name" value="PRTase-like"/>
    <property type="match status" value="1"/>
</dbReference>
<dbReference type="Proteomes" id="UP000433101">
    <property type="component" value="Unassembled WGS sequence"/>
</dbReference>
<reference evidence="3 4" key="1">
    <citation type="submission" date="2019-12" db="EMBL/GenBank/DDBJ databases">
        <authorList>
            <person name="Li M."/>
        </authorList>
    </citation>
    <scope>NUCLEOTIDE SEQUENCE [LARGE SCALE GENOMIC DNA]</scope>
    <source>
        <strain evidence="3 4">GBMRC 2046</strain>
    </source>
</reference>
<dbReference type="PANTHER" id="PTHR47505:SF1">
    <property type="entry name" value="DNA UTILIZATION PROTEIN YHGH"/>
    <property type="match status" value="1"/>
</dbReference>